<feature type="transmembrane region" description="Helical" evidence="5">
    <location>
        <begin position="452"/>
        <end position="473"/>
    </location>
</feature>
<dbReference type="PROSITE" id="PS50850">
    <property type="entry name" value="MFS"/>
    <property type="match status" value="1"/>
</dbReference>
<evidence type="ECO:0000256" key="3">
    <source>
        <dbReference type="ARBA" id="ARBA00022989"/>
    </source>
</evidence>
<dbReference type="Proteomes" id="UP001146351">
    <property type="component" value="Unassembled WGS sequence"/>
</dbReference>
<dbReference type="SUPFAM" id="SSF103473">
    <property type="entry name" value="MFS general substrate transporter"/>
    <property type="match status" value="1"/>
</dbReference>
<accession>A0A9W9HNV9</accession>
<dbReference type="InterPro" id="IPR020846">
    <property type="entry name" value="MFS_dom"/>
</dbReference>
<feature type="transmembrane region" description="Helical" evidence="5">
    <location>
        <begin position="107"/>
        <end position="125"/>
    </location>
</feature>
<keyword evidence="2 5" id="KW-0812">Transmembrane</keyword>
<keyword evidence="8" id="KW-1185">Reference proteome</keyword>
<dbReference type="InterPro" id="IPR011701">
    <property type="entry name" value="MFS"/>
</dbReference>
<dbReference type="PANTHER" id="PTHR23502">
    <property type="entry name" value="MAJOR FACILITATOR SUPERFAMILY"/>
    <property type="match status" value="1"/>
</dbReference>
<feature type="transmembrane region" description="Helical" evidence="5">
    <location>
        <begin position="318"/>
        <end position="338"/>
    </location>
</feature>
<name>A0A9W9HNV9_9EURO</name>
<reference evidence="7" key="2">
    <citation type="journal article" date="2023" name="IMA Fungus">
        <title>Comparative genomic study of the Penicillium genus elucidates a diverse pangenome and 15 lateral gene transfer events.</title>
        <authorList>
            <person name="Petersen C."/>
            <person name="Sorensen T."/>
            <person name="Nielsen M.R."/>
            <person name="Sondergaard T.E."/>
            <person name="Sorensen J.L."/>
            <person name="Fitzpatrick D.A."/>
            <person name="Frisvad J.C."/>
            <person name="Nielsen K.L."/>
        </authorList>
    </citation>
    <scope>NUCLEOTIDE SEQUENCE</scope>
    <source>
        <strain evidence="7">IBT 21917</strain>
    </source>
</reference>
<feature type="transmembrane region" description="Helical" evidence="5">
    <location>
        <begin position="75"/>
        <end position="95"/>
    </location>
</feature>
<proteinExistence type="predicted"/>
<protein>
    <recommendedName>
        <fullName evidence="6">Major facilitator superfamily (MFS) profile domain-containing protein</fullName>
    </recommendedName>
</protein>
<reference evidence="7" key="1">
    <citation type="submission" date="2022-11" db="EMBL/GenBank/DDBJ databases">
        <authorList>
            <person name="Petersen C."/>
        </authorList>
    </citation>
    <scope>NUCLEOTIDE SEQUENCE</scope>
    <source>
        <strain evidence="7">IBT 21917</strain>
    </source>
</reference>
<evidence type="ECO:0000256" key="5">
    <source>
        <dbReference type="SAM" id="Phobius"/>
    </source>
</evidence>
<gene>
    <name evidence="7" type="ORF">N7492_010167</name>
</gene>
<feature type="transmembrane region" description="Helical" evidence="5">
    <location>
        <begin position="131"/>
        <end position="152"/>
    </location>
</feature>
<comment type="subcellular location">
    <subcellularLocation>
        <location evidence="1">Membrane</location>
        <topology evidence="1">Multi-pass membrane protein</topology>
    </subcellularLocation>
</comment>
<evidence type="ECO:0000313" key="8">
    <source>
        <dbReference type="Proteomes" id="UP001146351"/>
    </source>
</evidence>
<keyword evidence="4 5" id="KW-0472">Membrane</keyword>
<organism evidence="7 8">
    <name type="scientific">Penicillium capsulatum</name>
    <dbReference type="NCBI Taxonomy" id="69766"/>
    <lineage>
        <taxon>Eukaryota</taxon>
        <taxon>Fungi</taxon>
        <taxon>Dikarya</taxon>
        <taxon>Ascomycota</taxon>
        <taxon>Pezizomycotina</taxon>
        <taxon>Eurotiomycetes</taxon>
        <taxon>Eurotiomycetidae</taxon>
        <taxon>Eurotiales</taxon>
        <taxon>Aspergillaceae</taxon>
        <taxon>Penicillium</taxon>
    </lineage>
</organism>
<evidence type="ECO:0000256" key="1">
    <source>
        <dbReference type="ARBA" id="ARBA00004141"/>
    </source>
</evidence>
<dbReference type="OrthoDB" id="6770063at2759"/>
<dbReference type="AlphaFoldDB" id="A0A9W9HNV9"/>
<comment type="caution">
    <text evidence="7">The sequence shown here is derived from an EMBL/GenBank/DDBJ whole genome shotgun (WGS) entry which is preliminary data.</text>
</comment>
<evidence type="ECO:0000256" key="4">
    <source>
        <dbReference type="ARBA" id="ARBA00023136"/>
    </source>
</evidence>
<keyword evidence="3 5" id="KW-1133">Transmembrane helix</keyword>
<feature type="transmembrane region" description="Helical" evidence="5">
    <location>
        <begin position="271"/>
        <end position="298"/>
    </location>
</feature>
<feature type="transmembrane region" description="Helical" evidence="5">
    <location>
        <begin position="164"/>
        <end position="187"/>
    </location>
</feature>
<evidence type="ECO:0000259" key="6">
    <source>
        <dbReference type="PROSITE" id="PS50850"/>
    </source>
</evidence>
<dbReference type="GO" id="GO:0022857">
    <property type="term" value="F:transmembrane transporter activity"/>
    <property type="evidence" value="ECO:0007669"/>
    <property type="project" value="InterPro"/>
</dbReference>
<feature type="domain" description="Major facilitator superfamily (MFS) profile" evidence="6">
    <location>
        <begin position="40"/>
        <end position="479"/>
    </location>
</feature>
<dbReference type="InterPro" id="IPR036259">
    <property type="entry name" value="MFS_trans_sf"/>
</dbReference>
<dbReference type="Gene3D" id="1.20.1250.20">
    <property type="entry name" value="MFS general substrate transporter like domains"/>
    <property type="match status" value="1"/>
</dbReference>
<feature type="transmembrane region" description="Helical" evidence="5">
    <location>
        <begin position="359"/>
        <end position="379"/>
    </location>
</feature>
<dbReference type="PANTHER" id="PTHR23502:SF60">
    <property type="entry name" value="MAJOR FACILITATOR SUPERFAMILY (MFS) PROFILE DOMAIN-CONTAINING PROTEIN-RELATED"/>
    <property type="match status" value="1"/>
</dbReference>
<dbReference type="CDD" id="cd17323">
    <property type="entry name" value="MFS_Tpo1_MDR_like"/>
    <property type="match status" value="1"/>
</dbReference>
<feature type="transmembrane region" description="Helical" evidence="5">
    <location>
        <begin position="391"/>
        <end position="411"/>
    </location>
</feature>
<dbReference type="EMBL" id="JAPQKO010000008">
    <property type="protein sequence ID" value="KAJ5151872.1"/>
    <property type="molecule type" value="Genomic_DNA"/>
</dbReference>
<dbReference type="FunFam" id="1.20.1250.20:FF:000011">
    <property type="entry name" value="MFS multidrug transporter, putative"/>
    <property type="match status" value="1"/>
</dbReference>
<evidence type="ECO:0000256" key="2">
    <source>
        <dbReference type="ARBA" id="ARBA00022692"/>
    </source>
</evidence>
<feature type="transmembrane region" description="Helical" evidence="5">
    <location>
        <begin position="418"/>
        <end position="440"/>
    </location>
</feature>
<dbReference type="GO" id="GO:0016020">
    <property type="term" value="C:membrane"/>
    <property type="evidence" value="ECO:0007669"/>
    <property type="project" value="UniProtKB-SubCell"/>
</dbReference>
<sequence>MSSTDVSSASSTSNPDVVIVDFEDDHRHPHDWPSSRKWLIMTIPSIALFLMPLSSTITTPTEDAIAKEFNVTSSLAGPLALSLFLLMYCLGPLLLGPLSELYGRVPVIQAGTIFYLAFNLAGGFSKTMVQLLVFRLFSGIGASATLAVGASMTADLFRKEERGLPLAVVNMGPVVGSCIGPIIGGFITDYTNWRWTLWSTSIGAGMFLVMCFVVDRETYAPVILQQRKAKLMKQSAKSDLEKTGSLAFKTPFEKDNETLGQRYRRTLLRPLYFLCTQPIIQTLACYYGYLYGIVYLILASFFSLWTDHYHMKLSIGTLNYIAPCCGYLAGATVCALLTDKIYRYQVARNNGIGKPEFRLPIMIPASFLVPIGLFWYGWSAQYQTHWVVPDIGIALPLMGATIVFQGVSAYLMDTFPVYAASASGTVYILRGLTGFGFPLFSPQMYTNLGYGWGNSVLAFIALVIGCPIPFILWRYGERLRAASSWADGRK</sequence>
<evidence type="ECO:0000313" key="7">
    <source>
        <dbReference type="EMBL" id="KAJ5151872.1"/>
    </source>
</evidence>
<dbReference type="Pfam" id="PF07690">
    <property type="entry name" value="MFS_1"/>
    <property type="match status" value="1"/>
</dbReference>
<feature type="transmembrane region" description="Helical" evidence="5">
    <location>
        <begin position="38"/>
        <end position="55"/>
    </location>
</feature>